<dbReference type="EMBL" id="CM016556">
    <property type="protein sequence ID" value="TKW17452.1"/>
    <property type="molecule type" value="Genomic_DNA"/>
</dbReference>
<evidence type="ECO:0000313" key="1">
    <source>
        <dbReference type="EMBL" id="TKW17452.1"/>
    </source>
</evidence>
<proteinExistence type="predicted"/>
<organism evidence="1 2">
    <name type="scientific">Setaria viridis</name>
    <name type="common">Green bristlegrass</name>
    <name type="synonym">Setaria italica subsp. viridis</name>
    <dbReference type="NCBI Taxonomy" id="4556"/>
    <lineage>
        <taxon>Eukaryota</taxon>
        <taxon>Viridiplantae</taxon>
        <taxon>Streptophyta</taxon>
        <taxon>Embryophyta</taxon>
        <taxon>Tracheophyta</taxon>
        <taxon>Spermatophyta</taxon>
        <taxon>Magnoliopsida</taxon>
        <taxon>Liliopsida</taxon>
        <taxon>Poales</taxon>
        <taxon>Poaceae</taxon>
        <taxon>PACMAD clade</taxon>
        <taxon>Panicoideae</taxon>
        <taxon>Panicodae</taxon>
        <taxon>Paniceae</taxon>
        <taxon>Cenchrinae</taxon>
        <taxon>Setaria</taxon>
    </lineage>
</organism>
<reference evidence="1" key="1">
    <citation type="submission" date="2019-03" db="EMBL/GenBank/DDBJ databases">
        <title>WGS assembly of Setaria viridis.</title>
        <authorList>
            <person name="Huang P."/>
            <person name="Jenkins J."/>
            <person name="Grimwood J."/>
            <person name="Barry K."/>
            <person name="Healey A."/>
            <person name="Mamidi S."/>
            <person name="Sreedasyam A."/>
            <person name="Shu S."/>
            <person name="Feldman M."/>
            <person name="Wu J."/>
            <person name="Yu Y."/>
            <person name="Chen C."/>
            <person name="Johnson J."/>
            <person name="Rokhsar D."/>
            <person name="Baxter I."/>
            <person name="Schmutz J."/>
            <person name="Brutnell T."/>
            <person name="Kellogg E."/>
        </authorList>
    </citation>
    <scope>NUCLEOTIDE SEQUENCE [LARGE SCALE GENOMIC DNA]</scope>
</reference>
<keyword evidence="2" id="KW-1185">Reference proteome</keyword>
<dbReference type="Gramene" id="TKW17452">
    <property type="protein sequence ID" value="TKW17452"/>
    <property type="gene ID" value="SEVIR_5G367700v2"/>
</dbReference>
<gene>
    <name evidence="1" type="ORF">SEVIR_5G367700v2</name>
</gene>
<name>A0A4U6UPA5_SETVI</name>
<evidence type="ECO:0000313" key="2">
    <source>
        <dbReference type="Proteomes" id="UP000298652"/>
    </source>
</evidence>
<dbReference type="Proteomes" id="UP000298652">
    <property type="component" value="Chromosome 5"/>
</dbReference>
<protein>
    <submittedName>
        <fullName evidence="1">Uncharacterized protein</fullName>
    </submittedName>
</protein>
<sequence length="115" mass="12753">MTCFGYTPTYPTYLNLHHHHIHTLELSVRGPPATMFKMISRTVLLPGDSKIGGCRAAVERWCAPWRKRQQIPGSPTRSVGSPDPMSAARGLCAWAFVYSSRAEEIRSAPAWAAAR</sequence>
<dbReference type="AlphaFoldDB" id="A0A4U6UPA5"/>
<accession>A0A4U6UPA5</accession>